<name>A0ABQ9HAK2_9NEOP</name>
<gene>
    <name evidence="1" type="ORF">PR048_017780</name>
</gene>
<accession>A0ABQ9HAK2</accession>
<organism evidence="1 2">
    <name type="scientific">Dryococelus australis</name>
    <dbReference type="NCBI Taxonomy" id="614101"/>
    <lineage>
        <taxon>Eukaryota</taxon>
        <taxon>Metazoa</taxon>
        <taxon>Ecdysozoa</taxon>
        <taxon>Arthropoda</taxon>
        <taxon>Hexapoda</taxon>
        <taxon>Insecta</taxon>
        <taxon>Pterygota</taxon>
        <taxon>Neoptera</taxon>
        <taxon>Polyneoptera</taxon>
        <taxon>Phasmatodea</taxon>
        <taxon>Verophasmatodea</taxon>
        <taxon>Anareolatae</taxon>
        <taxon>Phasmatidae</taxon>
        <taxon>Eurycanthinae</taxon>
        <taxon>Dryococelus</taxon>
    </lineage>
</organism>
<dbReference type="Proteomes" id="UP001159363">
    <property type="component" value="Chromosome 5"/>
</dbReference>
<dbReference type="EMBL" id="JARBHB010000006">
    <property type="protein sequence ID" value="KAJ8881299.1"/>
    <property type="molecule type" value="Genomic_DNA"/>
</dbReference>
<keyword evidence="2" id="KW-1185">Reference proteome</keyword>
<evidence type="ECO:0000313" key="1">
    <source>
        <dbReference type="EMBL" id="KAJ8881299.1"/>
    </source>
</evidence>
<evidence type="ECO:0000313" key="2">
    <source>
        <dbReference type="Proteomes" id="UP001159363"/>
    </source>
</evidence>
<reference evidence="1 2" key="1">
    <citation type="submission" date="2023-02" db="EMBL/GenBank/DDBJ databases">
        <title>LHISI_Scaffold_Assembly.</title>
        <authorList>
            <person name="Stuart O.P."/>
            <person name="Cleave R."/>
            <person name="Magrath M.J.L."/>
            <person name="Mikheyev A.S."/>
        </authorList>
    </citation>
    <scope>NUCLEOTIDE SEQUENCE [LARGE SCALE GENOMIC DNA]</scope>
    <source>
        <strain evidence="1">Daus_M_001</strain>
        <tissue evidence="1">Leg muscle</tissue>
    </source>
</reference>
<sequence length="190" mass="20791">MNGRDERFGVNTFLKRPTLGVPARKRRRLDCSPPAPRRAGFNPRPGHSLILYAGIVPDAVAGGRDFSGISRFPHPYIPASWVRFSGGVAPGISACGNRAGRCRCSAGFLGDLPSLPSLHSGAAPYSPRFTLIGSKILDVKSHPNLFTHSLNYSVVLIYSVPVRWPLAFMKSCTQLIETPEDKWRTNFGRS</sequence>
<comment type="caution">
    <text evidence="1">The sequence shown here is derived from an EMBL/GenBank/DDBJ whole genome shotgun (WGS) entry which is preliminary data.</text>
</comment>
<protein>
    <submittedName>
        <fullName evidence="1">Uncharacterized protein</fullName>
    </submittedName>
</protein>
<proteinExistence type="predicted"/>